<dbReference type="InterPro" id="IPR045076">
    <property type="entry name" value="MutS"/>
</dbReference>
<dbReference type="Gene3D" id="3.40.50.300">
    <property type="entry name" value="P-loop containing nucleotide triphosphate hydrolases"/>
    <property type="match status" value="1"/>
</dbReference>
<comment type="caution">
    <text evidence="6">The sequence shown here is derived from an EMBL/GenBank/DDBJ whole genome shotgun (WGS) entry which is preliminary data.</text>
</comment>
<dbReference type="InterPro" id="IPR000432">
    <property type="entry name" value="DNA_mismatch_repair_MutS_C"/>
</dbReference>
<evidence type="ECO:0000256" key="1">
    <source>
        <dbReference type="ARBA" id="ARBA00022741"/>
    </source>
</evidence>
<keyword evidence="3" id="KW-0238">DNA-binding</keyword>
<feature type="transmembrane region" description="Helical" evidence="4">
    <location>
        <begin position="176"/>
        <end position="194"/>
    </location>
</feature>
<evidence type="ECO:0000256" key="2">
    <source>
        <dbReference type="ARBA" id="ARBA00022840"/>
    </source>
</evidence>
<proteinExistence type="predicted"/>
<evidence type="ECO:0000259" key="5">
    <source>
        <dbReference type="SMART" id="SM00534"/>
    </source>
</evidence>
<keyword evidence="4" id="KW-1133">Transmembrane helix</keyword>
<dbReference type="Proteomes" id="UP001501682">
    <property type="component" value="Unassembled WGS sequence"/>
</dbReference>
<organism evidence="6 7">
    <name type="scientific">Winogradskyella damuponensis</name>
    <dbReference type="NCBI Taxonomy" id="943939"/>
    <lineage>
        <taxon>Bacteria</taxon>
        <taxon>Pseudomonadati</taxon>
        <taxon>Bacteroidota</taxon>
        <taxon>Flavobacteriia</taxon>
        <taxon>Flavobacteriales</taxon>
        <taxon>Flavobacteriaceae</taxon>
        <taxon>Winogradskyella</taxon>
    </lineage>
</organism>
<dbReference type="SMART" id="SM00534">
    <property type="entry name" value="MUTSac"/>
    <property type="match status" value="1"/>
</dbReference>
<accession>A0ABP8CTS2</accession>
<keyword evidence="2" id="KW-0067">ATP-binding</keyword>
<evidence type="ECO:0000256" key="4">
    <source>
        <dbReference type="SAM" id="Phobius"/>
    </source>
</evidence>
<evidence type="ECO:0000256" key="3">
    <source>
        <dbReference type="ARBA" id="ARBA00023125"/>
    </source>
</evidence>
<evidence type="ECO:0000313" key="6">
    <source>
        <dbReference type="EMBL" id="GAA4243234.1"/>
    </source>
</evidence>
<protein>
    <submittedName>
        <fullName evidence="6">MutS family DNA mismatch repair protein</fullName>
    </submittedName>
</protein>
<sequence length="557" mass="64579">MIKDIIFQIKYTFSQIKFNRKKEINQRLKESFGELKDDSFDFESIEKYFRKKDNSKAHQVLSDKTCNDLDFDDLFMFLDRTNSKVGQQYFYNNLRTIKVNENQTKLNEEIITELSKNPELRISVQKKLEKLKHKDAFYISSLFQEEHLNPPKWFIAIKLLSFSSLVSLVLGFFNPIFFIVLLGVFCVNFVLHYWNKNNLIQYVGSIPQLLRLNNVASHLFAFPLFKKINPDLPKSIKLINEVKKRMSFFSLEAKLQGEFEIIAWFIFEIFKTMFLLEPLLLFGVLRRLNNKREEIENVFKFVGHIDMLISIASLRNGLETFCLPIINDGDKIIVEDISHPLIFNCTTNSIKISEKSILLTGSNMSGKTSFIRAIGLNVITGFTINTCFAKSMTFPLLKMFSAIRISDDLMNDKSYYFEEVLTIKEMLKESVNGNKNLFLLDEIFKGTNTVERISAGKSVLSALTKNNNKILVSTHDIELTDMLSDEYELYHFSETVNDKNVGFDYKLKVGKLKNRNAIRILEINDYPKGVVKEAIEIAKELDKTYLARNTTGNKELS</sequence>
<keyword evidence="7" id="KW-1185">Reference proteome</keyword>
<dbReference type="PANTHER" id="PTHR11361:SF152">
    <property type="entry name" value="DNA MISMATCH REPAIR PROTEIN"/>
    <property type="match status" value="1"/>
</dbReference>
<keyword evidence="4" id="KW-0472">Membrane</keyword>
<keyword evidence="4" id="KW-0812">Transmembrane</keyword>
<dbReference type="RefSeq" id="WP_344713959.1">
    <property type="nucleotide sequence ID" value="NZ_BAABCB010000017.1"/>
</dbReference>
<dbReference type="PANTHER" id="PTHR11361">
    <property type="entry name" value="DNA MISMATCH REPAIR PROTEIN MUTS FAMILY MEMBER"/>
    <property type="match status" value="1"/>
</dbReference>
<gene>
    <name evidence="6" type="ORF">GCM10022292_17070</name>
</gene>
<evidence type="ECO:0000313" key="7">
    <source>
        <dbReference type="Proteomes" id="UP001501682"/>
    </source>
</evidence>
<name>A0ABP8CTS2_9FLAO</name>
<feature type="domain" description="DNA mismatch repair proteins mutS family" evidence="5">
    <location>
        <begin position="354"/>
        <end position="539"/>
    </location>
</feature>
<dbReference type="Pfam" id="PF00488">
    <property type="entry name" value="MutS_V"/>
    <property type="match status" value="1"/>
</dbReference>
<feature type="transmembrane region" description="Helical" evidence="4">
    <location>
        <begin position="261"/>
        <end position="285"/>
    </location>
</feature>
<dbReference type="EMBL" id="BAABCB010000017">
    <property type="protein sequence ID" value="GAA4243234.1"/>
    <property type="molecule type" value="Genomic_DNA"/>
</dbReference>
<dbReference type="SUPFAM" id="SSF52540">
    <property type="entry name" value="P-loop containing nucleoside triphosphate hydrolases"/>
    <property type="match status" value="1"/>
</dbReference>
<keyword evidence="1" id="KW-0547">Nucleotide-binding</keyword>
<reference evidence="7" key="1">
    <citation type="journal article" date="2019" name="Int. J. Syst. Evol. Microbiol.">
        <title>The Global Catalogue of Microorganisms (GCM) 10K type strain sequencing project: providing services to taxonomists for standard genome sequencing and annotation.</title>
        <authorList>
            <consortium name="The Broad Institute Genomics Platform"/>
            <consortium name="The Broad Institute Genome Sequencing Center for Infectious Disease"/>
            <person name="Wu L."/>
            <person name="Ma J."/>
        </authorList>
    </citation>
    <scope>NUCLEOTIDE SEQUENCE [LARGE SCALE GENOMIC DNA]</scope>
    <source>
        <strain evidence="7">JCM 17633</strain>
    </source>
</reference>
<dbReference type="InterPro" id="IPR027417">
    <property type="entry name" value="P-loop_NTPase"/>
</dbReference>